<evidence type="ECO:0000313" key="1">
    <source>
        <dbReference type="EMBL" id="DAE24801.1"/>
    </source>
</evidence>
<dbReference type="EMBL" id="BK015784">
    <property type="protein sequence ID" value="DAE24801.1"/>
    <property type="molecule type" value="Genomic_DNA"/>
</dbReference>
<protein>
    <submittedName>
        <fullName evidence="1">Uncharacterized protein</fullName>
    </submittedName>
</protein>
<accession>A0A8S5R137</accession>
<organism evidence="1">
    <name type="scientific">Myoviridae sp. cteBs22</name>
    <dbReference type="NCBI Taxonomy" id="2826675"/>
    <lineage>
        <taxon>Viruses</taxon>
        <taxon>Duplodnaviria</taxon>
        <taxon>Heunggongvirae</taxon>
        <taxon>Uroviricota</taxon>
        <taxon>Caudoviricetes</taxon>
    </lineage>
</organism>
<sequence>MKTGNVVILKEHDARNVAVDKDFEKEIENAFLSAHSENEISIFMPAKLLHQKMTDADIDALLMDTMRNLPILEFRL</sequence>
<name>A0A8S5R137_9CAUD</name>
<proteinExistence type="predicted"/>
<reference evidence="1" key="1">
    <citation type="journal article" date="2021" name="Proc. Natl. Acad. Sci. U.S.A.">
        <title>A Catalog of Tens of Thousands of Viruses from Human Metagenomes Reveals Hidden Associations with Chronic Diseases.</title>
        <authorList>
            <person name="Tisza M.J."/>
            <person name="Buck C.B."/>
        </authorList>
    </citation>
    <scope>NUCLEOTIDE SEQUENCE</scope>
    <source>
        <strain evidence="1">CteBs22</strain>
    </source>
</reference>